<gene>
    <name evidence="2" type="ORF">OSTQU699_LOCUS9273</name>
</gene>
<feature type="chain" id="PRO_5035796612" description="Secreted protein" evidence="1">
    <location>
        <begin position="20"/>
        <end position="101"/>
    </location>
</feature>
<protein>
    <recommendedName>
        <fullName evidence="4">Secreted protein</fullName>
    </recommendedName>
</protein>
<name>A0A8S1JCN2_9CHLO</name>
<evidence type="ECO:0000256" key="1">
    <source>
        <dbReference type="SAM" id="SignalP"/>
    </source>
</evidence>
<dbReference type="AlphaFoldDB" id="A0A8S1JCN2"/>
<comment type="caution">
    <text evidence="2">The sequence shown here is derived from an EMBL/GenBank/DDBJ whole genome shotgun (WGS) entry which is preliminary data.</text>
</comment>
<evidence type="ECO:0000313" key="3">
    <source>
        <dbReference type="Proteomes" id="UP000708148"/>
    </source>
</evidence>
<organism evidence="2 3">
    <name type="scientific">Ostreobium quekettii</name>
    <dbReference type="NCBI Taxonomy" id="121088"/>
    <lineage>
        <taxon>Eukaryota</taxon>
        <taxon>Viridiplantae</taxon>
        <taxon>Chlorophyta</taxon>
        <taxon>core chlorophytes</taxon>
        <taxon>Ulvophyceae</taxon>
        <taxon>TCBD clade</taxon>
        <taxon>Bryopsidales</taxon>
        <taxon>Ostreobineae</taxon>
        <taxon>Ostreobiaceae</taxon>
        <taxon>Ostreobium</taxon>
    </lineage>
</organism>
<accession>A0A8S1JCN2</accession>
<keyword evidence="1" id="KW-0732">Signal</keyword>
<evidence type="ECO:0008006" key="4">
    <source>
        <dbReference type="Google" id="ProtNLM"/>
    </source>
</evidence>
<keyword evidence="3" id="KW-1185">Reference proteome</keyword>
<dbReference type="Proteomes" id="UP000708148">
    <property type="component" value="Unassembled WGS sequence"/>
</dbReference>
<reference evidence="2" key="1">
    <citation type="submission" date="2020-12" db="EMBL/GenBank/DDBJ databases">
        <authorList>
            <person name="Iha C."/>
        </authorList>
    </citation>
    <scope>NUCLEOTIDE SEQUENCE</scope>
</reference>
<sequence length="101" mass="11267">MRWCAKAAFVSSRAATAFAVPAVTHPESCIFVPRPQDSKLEGELQGKRRPHCEQLSAPPLKLLVRLENLLCLRRKVSQALLTFKQQICCLVLPPTRTCPEA</sequence>
<evidence type="ECO:0000313" key="2">
    <source>
        <dbReference type="EMBL" id="CAD7703916.1"/>
    </source>
</evidence>
<dbReference type="EMBL" id="CAJHUC010002510">
    <property type="protein sequence ID" value="CAD7703916.1"/>
    <property type="molecule type" value="Genomic_DNA"/>
</dbReference>
<feature type="signal peptide" evidence="1">
    <location>
        <begin position="1"/>
        <end position="19"/>
    </location>
</feature>
<proteinExistence type="predicted"/>